<dbReference type="WormBase" id="Y53F4B.36">
    <property type="protein sequence ID" value="CE35677"/>
    <property type="gene ID" value="WBGene00013175"/>
</dbReference>
<dbReference type="eggNOG" id="ENOG502S4DZ">
    <property type="taxonomic scope" value="Eukaryota"/>
</dbReference>
<evidence type="ECO:0000313" key="3">
    <source>
        <dbReference type="WormBase" id="Y53F4B.36"/>
    </source>
</evidence>
<dbReference type="InParanoid" id="Q9NA95"/>
<protein>
    <submittedName>
        <fullName evidence="1">Wsv310-like protein</fullName>
    </submittedName>
</protein>
<dbReference type="EMBL" id="BX284602">
    <property type="protein sequence ID" value="CAB61110.3"/>
    <property type="molecule type" value="Genomic_DNA"/>
</dbReference>
<dbReference type="KEGG" id="cel:CELE_Y53F4B.36"/>
<name>Q9NA95_CAEEL</name>
<organism evidence="1 2">
    <name type="scientific">Caenorhabditis elegans</name>
    <dbReference type="NCBI Taxonomy" id="6239"/>
    <lineage>
        <taxon>Eukaryota</taxon>
        <taxon>Metazoa</taxon>
        <taxon>Ecdysozoa</taxon>
        <taxon>Nematoda</taxon>
        <taxon>Chromadorea</taxon>
        <taxon>Rhabditida</taxon>
        <taxon>Rhabditina</taxon>
        <taxon>Rhabditomorpha</taxon>
        <taxon>Rhabditoidea</taxon>
        <taxon>Rhabditidae</taxon>
        <taxon>Peloderinae</taxon>
        <taxon>Caenorhabditis</taxon>
    </lineage>
</organism>
<reference evidence="1 2" key="1">
    <citation type="journal article" date="1998" name="Science">
        <title>Genome sequence of the nematode C. elegans: a platform for investigating biology.</title>
        <authorList>
            <consortium name="The C. elegans sequencing consortium"/>
            <person name="Sulson J.E."/>
            <person name="Waterston R."/>
        </authorList>
    </citation>
    <scope>NUCLEOTIDE SEQUENCE [LARGE SCALE GENOMIC DNA]</scope>
    <source>
        <strain evidence="1 2">Bristol N2</strain>
    </source>
</reference>
<dbReference type="OrthoDB" id="5771981at2759"/>
<accession>Q9NA95</accession>
<dbReference type="GeneID" id="190229"/>
<dbReference type="AlphaFoldDB" id="Q9NA95"/>
<dbReference type="AGR" id="WB:WBGene00013175"/>
<dbReference type="CTD" id="190229"/>
<dbReference type="STRING" id="6239.Y53F4B.36.1"/>
<dbReference type="UCSC" id="Y53F4B.36">
    <property type="organism name" value="c. elegans"/>
</dbReference>
<dbReference type="PhylomeDB" id="Q9NA95"/>
<dbReference type="HOGENOM" id="CLU_802223_0_0_1"/>
<dbReference type="PANTHER" id="PTHR37962:SF1">
    <property type="entry name" value="ACT DOMAIN-CONTAINING PROTEIN-RELATED"/>
    <property type="match status" value="1"/>
</dbReference>
<dbReference type="Proteomes" id="UP000001940">
    <property type="component" value="Chromosome II"/>
</dbReference>
<dbReference type="PaxDb" id="6239-Y53F4B.36"/>
<proteinExistence type="predicted"/>
<keyword evidence="2" id="KW-1185">Reference proteome</keyword>
<sequence>MCVPKSGLCTTRRSRDAINNPLSYEHSEHWNKMANSNFRSEVFENRVHVWVLPLSLSQSYYGDRDSNSSACTLITVQIAHDFLSQNISIPSPNSLKPQDLPLGVLGVLINGIVDGNETHEKAMAVQPRGFFDFMKKKEKQSEDRRKGFFTVPDAIQVQRLKMHEIDYRSYSGDFISNLVTVMSMAVTSPYLSKLDRLPIVVSACKRAMCFIYDRPTNSIILLDTHMHFKRRAVSVLCVASFEEITDFIVSVTEIVFPKIFESADAAGKFEITCLMLTSLMSKVYKNDIFLPIKSVCE</sequence>
<dbReference type="RefSeq" id="NP_497122.2">
    <property type="nucleotide sequence ID" value="NM_064721.2"/>
</dbReference>
<evidence type="ECO:0000313" key="2">
    <source>
        <dbReference type="Proteomes" id="UP000001940"/>
    </source>
</evidence>
<evidence type="ECO:0000313" key="1">
    <source>
        <dbReference type="EMBL" id="CAB61110.3"/>
    </source>
</evidence>
<dbReference type="PANTHER" id="PTHR37962">
    <property type="entry name" value="MALE STERILE (3) 76CA"/>
    <property type="match status" value="1"/>
</dbReference>
<dbReference type="Bgee" id="WBGene00013175">
    <property type="expression patterns" value="Expressed in larva and 1 other cell type or tissue"/>
</dbReference>
<gene>
    <name evidence="1" type="ORF">CELE_Y53F4B.36</name>
    <name evidence="1 3" type="ORF">Y53F4B.36</name>
</gene>